<dbReference type="SUPFAM" id="SSF52283">
    <property type="entry name" value="Formate/glycerate dehydrogenase catalytic domain-like"/>
    <property type="match status" value="1"/>
</dbReference>
<dbReference type="Pfam" id="PF02826">
    <property type="entry name" value="2-Hacid_dh_C"/>
    <property type="match status" value="1"/>
</dbReference>
<gene>
    <name evidence="7" type="ORF">EDC22_101325</name>
</gene>
<keyword evidence="2 4" id="KW-0560">Oxidoreductase</keyword>
<dbReference type="PROSITE" id="PS00671">
    <property type="entry name" value="D_2_HYDROXYACID_DH_3"/>
    <property type="match status" value="1"/>
</dbReference>
<proteinExistence type="inferred from homology"/>
<keyword evidence="3" id="KW-0520">NAD</keyword>
<accession>A0A4R3ML13</accession>
<feature type="domain" description="D-isomer specific 2-hydroxyacid dehydrogenase NAD-binding" evidence="6">
    <location>
        <begin position="118"/>
        <end position="293"/>
    </location>
</feature>
<evidence type="ECO:0000256" key="2">
    <source>
        <dbReference type="ARBA" id="ARBA00023002"/>
    </source>
</evidence>
<dbReference type="InterPro" id="IPR006139">
    <property type="entry name" value="D-isomer_2_OHA_DH_cat_dom"/>
</dbReference>
<dbReference type="AlphaFoldDB" id="A0A4R3ML13"/>
<dbReference type="Pfam" id="PF00389">
    <property type="entry name" value="2-Hacid_dh"/>
    <property type="match status" value="1"/>
</dbReference>
<reference evidence="7 8" key="1">
    <citation type="submission" date="2019-03" db="EMBL/GenBank/DDBJ databases">
        <title>Genomic Encyclopedia of Type Strains, Phase IV (KMG-IV): sequencing the most valuable type-strain genomes for metagenomic binning, comparative biology and taxonomic classification.</title>
        <authorList>
            <person name="Goeker M."/>
        </authorList>
    </citation>
    <scope>NUCLEOTIDE SEQUENCE [LARGE SCALE GENOMIC DNA]</scope>
    <source>
        <strain evidence="7 8">DSM 19345</strain>
    </source>
</reference>
<dbReference type="InterPro" id="IPR036291">
    <property type="entry name" value="NAD(P)-bd_dom_sf"/>
</dbReference>
<evidence type="ECO:0000259" key="5">
    <source>
        <dbReference type="Pfam" id="PF00389"/>
    </source>
</evidence>
<comment type="similarity">
    <text evidence="1 4">Belongs to the D-isomer specific 2-hydroxyacid dehydrogenase family.</text>
</comment>
<comment type="caution">
    <text evidence="7">The sequence shown here is derived from an EMBL/GenBank/DDBJ whole genome shotgun (WGS) entry which is preliminary data.</text>
</comment>
<dbReference type="PANTHER" id="PTHR42789">
    <property type="entry name" value="D-ISOMER SPECIFIC 2-HYDROXYACID DEHYDROGENASE FAMILY PROTEIN (AFU_ORTHOLOGUE AFUA_6G10090)"/>
    <property type="match status" value="1"/>
</dbReference>
<dbReference type="FunFam" id="3.40.50.720:FF:000203">
    <property type="entry name" value="D-3-phosphoglycerate dehydrogenase (SerA)"/>
    <property type="match status" value="1"/>
</dbReference>
<name>A0A4R3ML13_9HYPH</name>
<dbReference type="InterPro" id="IPR006140">
    <property type="entry name" value="D-isomer_DH_NAD-bd"/>
</dbReference>
<dbReference type="OrthoDB" id="9793626at2"/>
<evidence type="ECO:0000256" key="3">
    <source>
        <dbReference type="ARBA" id="ARBA00023027"/>
    </source>
</evidence>
<dbReference type="PANTHER" id="PTHR42789:SF1">
    <property type="entry name" value="D-ISOMER SPECIFIC 2-HYDROXYACID DEHYDROGENASE FAMILY PROTEIN (AFU_ORTHOLOGUE AFUA_6G10090)"/>
    <property type="match status" value="1"/>
</dbReference>
<dbReference type="EMBL" id="SMAK01000001">
    <property type="protein sequence ID" value="TCT13458.1"/>
    <property type="molecule type" value="Genomic_DNA"/>
</dbReference>
<evidence type="ECO:0000313" key="7">
    <source>
        <dbReference type="EMBL" id="TCT13458.1"/>
    </source>
</evidence>
<sequence>MERFRVALSGDFRRADGSPTYPSFDLTPLTSDPRIETVWVDPVDGVIPAAGLEGCHALILLMPRFARQSVPSGNTLAIVARFGVGYDNVDLAACDEHGIAAVITPDGVRRPVAVSVITYILALSQKLLVKDRLCRAGPEGWAKRSDHMGEGLVGKTLGQLGLGNIGAEVCRLAKPFDLKLIAYDPYANVALARELGVELVSEEEVFRRSDYLSVSIPLSEATRGFVNAARLKLMKPTAYLINTARGPVVDQKALYRALTDGTIAGAGLDVFEIEPAPADEPLLKLDNVIVTPHSLCWTDECFAGNGAADIAAVLAVMKGETPRGIVNRGVVDSPAWKQRLAEFGRRFA</sequence>
<evidence type="ECO:0000313" key="8">
    <source>
        <dbReference type="Proteomes" id="UP000295678"/>
    </source>
</evidence>
<evidence type="ECO:0000259" key="6">
    <source>
        <dbReference type="Pfam" id="PF02826"/>
    </source>
</evidence>
<evidence type="ECO:0000256" key="4">
    <source>
        <dbReference type="RuleBase" id="RU003719"/>
    </source>
</evidence>
<dbReference type="Gene3D" id="3.40.50.720">
    <property type="entry name" value="NAD(P)-binding Rossmann-like Domain"/>
    <property type="match status" value="2"/>
</dbReference>
<dbReference type="RefSeq" id="WP_132804847.1">
    <property type="nucleotide sequence ID" value="NZ_SMAK01000001.1"/>
</dbReference>
<protein>
    <submittedName>
        <fullName evidence="7">D-3-phosphoglycerate dehydrogenase</fullName>
    </submittedName>
</protein>
<dbReference type="InterPro" id="IPR050857">
    <property type="entry name" value="D-2-hydroxyacid_DH"/>
</dbReference>
<dbReference type="GO" id="GO:0016616">
    <property type="term" value="F:oxidoreductase activity, acting on the CH-OH group of donors, NAD or NADP as acceptor"/>
    <property type="evidence" value="ECO:0007669"/>
    <property type="project" value="InterPro"/>
</dbReference>
<dbReference type="SUPFAM" id="SSF51735">
    <property type="entry name" value="NAD(P)-binding Rossmann-fold domains"/>
    <property type="match status" value="1"/>
</dbReference>
<dbReference type="InterPro" id="IPR029753">
    <property type="entry name" value="D-isomer_DH_CS"/>
</dbReference>
<keyword evidence="8" id="KW-1185">Reference proteome</keyword>
<dbReference type="Proteomes" id="UP000295678">
    <property type="component" value="Unassembled WGS sequence"/>
</dbReference>
<dbReference type="GO" id="GO:0051287">
    <property type="term" value="F:NAD binding"/>
    <property type="evidence" value="ECO:0007669"/>
    <property type="project" value="InterPro"/>
</dbReference>
<organism evidence="7 8">
    <name type="scientific">Tepidamorphus gemmatus</name>
    <dbReference type="NCBI Taxonomy" id="747076"/>
    <lineage>
        <taxon>Bacteria</taxon>
        <taxon>Pseudomonadati</taxon>
        <taxon>Pseudomonadota</taxon>
        <taxon>Alphaproteobacteria</taxon>
        <taxon>Hyphomicrobiales</taxon>
        <taxon>Tepidamorphaceae</taxon>
        <taxon>Tepidamorphus</taxon>
    </lineage>
</organism>
<evidence type="ECO:0000256" key="1">
    <source>
        <dbReference type="ARBA" id="ARBA00005854"/>
    </source>
</evidence>
<feature type="domain" description="D-isomer specific 2-hydroxyacid dehydrogenase catalytic" evidence="5">
    <location>
        <begin position="51"/>
        <end position="327"/>
    </location>
</feature>